<evidence type="ECO:0000259" key="7">
    <source>
        <dbReference type="PROSITE" id="PS50011"/>
    </source>
</evidence>
<dbReference type="GO" id="GO:0004674">
    <property type="term" value="F:protein serine/threonine kinase activity"/>
    <property type="evidence" value="ECO:0007669"/>
    <property type="project" value="UniProtKB-EC"/>
</dbReference>
<accession>A0A1C9W3N6</accession>
<evidence type="ECO:0000313" key="9">
    <source>
        <dbReference type="Proteomes" id="UP000095672"/>
    </source>
</evidence>
<keyword evidence="6" id="KW-0812">Transmembrane</keyword>
<dbReference type="Gene3D" id="1.25.40.10">
    <property type="entry name" value="Tetratricopeptide repeat domain"/>
    <property type="match status" value="2"/>
</dbReference>
<dbReference type="PANTHER" id="PTHR43289:SF6">
    <property type="entry name" value="SERINE_THREONINE-PROTEIN KINASE NEKL-3"/>
    <property type="match status" value="1"/>
</dbReference>
<organism evidence="8 9">
    <name type="scientific">Microbulbifer aggregans</name>
    <dbReference type="NCBI Taxonomy" id="1769779"/>
    <lineage>
        <taxon>Bacteria</taxon>
        <taxon>Pseudomonadati</taxon>
        <taxon>Pseudomonadota</taxon>
        <taxon>Gammaproteobacteria</taxon>
        <taxon>Cellvibrionales</taxon>
        <taxon>Microbulbiferaceae</taxon>
        <taxon>Microbulbifer</taxon>
    </lineage>
</organism>
<dbReference type="SUPFAM" id="SSF48452">
    <property type="entry name" value="TPR-like"/>
    <property type="match status" value="2"/>
</dbReference>
<keyword evidence="2 5" id="KW-0547">Nucleotide-binding</keyword>
<keyword evidence="9" id="KW-1185">Reference proteome</keyword>
<reference evidence="9" key="1">
    <citation type="submission" date="2016-01" db="EMBL/GenBank/DDBJ databases">
        <title>Complete genome sequence of Microbulbifer sp. CCB-MM1, a halophile isolated from Matang Mangrove Forest, Perak.</title>
        <authorList>
            <person name="Moh T.H."/>
            <person name="Dinesh B."/>
            <person name="Lau N.-S."/>
            <person name="Go F."/>
            <person name="Alexander Chong S.-C."/>
        </authorList>
    </citation>
    <scope>NUCLEOTIDE SEQUENCE [LARGE SCALE GENOMIC DNA]</scope>
    <source>
        <strain evidence="9">CCB-MM1</strain>
    </source>
</reference>
<dbReference type="Pfam" id="PF00069">
    <property type="entry name" value="Pkinase"/>
    <property type="match status" value="1"/>
</dbReference>
<protein>
    <submittedName>
        <fullName evidence="8">Serine/threonine-protein kinase PrkC</fullName>
        <ecNumber evidence="8">2.7.11.1</ecNumber>
    </submittedName>
</protein>
<dbReference type="EMBL" id="CP014143">
    <property type="protein sequence ID" value="AOS95758.1"/>
    <property type="molecule type" value="Genomic_DNA"/>
</dbReference>
<gene>
    <name evidence="8" type="primary">prkC_1</name>
    <name evidence="8" type="ORF">AUP74_00286</name>
</gene>
<dbReference type="STRING" id="1769779.AUP74_00286"/>
<dbReference type="Gene3D" id="3.30.200.20">
    <property type="entry name" value="Phosphorylase Kinase, domain 1"/>
    <property type="match status" value="1"/>
</dbReference>
<keyword evidence="1 8" id="KW-0808">Transferase</keyword>
<keyword evidence="3 8" id="KW-0418">Kinase</keyword>
<dbReference type="Gene3D" id="1.10.510.10">
    <property type="entry name" value="Transferase(Phosphotransferase) domain 1"/>
    <property type="match status" value="1"/>
</dbReference>
<sequence length="868" mass="96280">MTSEQQPFYIGRYRATARLGAGGMGVVYLATDERLARQVAIKCLQENPTSTNAPQRIRQEALLLAQLNHPNIVQIYDVVEDGDNLALVMEFVDGCTLNQWQRERTPSLRQRVALLKQICHGLARAHSAGIIHRDLKADNILVDENSTAKITDFGIAKNWREHSDLTREQHIAGSWGAMSPEQALGKPLDNRCDLFALGVLAYRLLCGQNPFGDHESPFVIVDRIVNSEHPPASKLNPDLPPALSQLLDRLLAKDPEKRPLHASAVAEELGNILQQLAGEIGESTTSLTATVTAEAFHQRRQRFGSPRRWLVGGGIAAVAGSVLAGALWLGQSKPALSGQYIAIVAPAENSLKTRESRQLGNNVLSALKQDLANREGLLLVPYSESQQLAGKPLRDQAEALNADLLLHPSLSCSIEQCETSVELIDADSLAVIASRSTLLAVDESTESRARMLQQMNKLLPAHAPRSRSVAFDLSEADYERYLRVFENRDDDAHVPQYLDELEQLQQHSPAFTPLYRLFAELAIDQRYNSRNPATTERLERFIDRAPAKINDHPDVISARLRLAVYREDRATAEQLLERLKLILPDRANYHFLKAAFHQHLGDYDEALANADRALTLRRSYTHMVQKAMALSAGGQMDAAKPLLRQALAMSENNIDALSLLAANELDAGNPQETLRLLGNLGPDNLGPMDLYNLCLAHYIERQFEQADQCFANQSKRSPGDAETLLYRAEIANAQQNPERARIFAEQALATVEGRDDWEGLLMQARAHAELGEAAPAIEKLIRIGRDAPDDIYVNFARAQVYVTTGDLFSAKAHLRKTLDLGLSPIWFETAPFAPVCEQEQFADLRRDYPDLCSSARMARSNMTDTGEG</sequence>
<dbReference type="InterPro" id="IPR011009">
    <property type="entry name" value="Kinase-like_dom_sf"/>
</dbReference>
<dbReference type="PANTHER" id="PTHR43289">
    <property type="entry name" value="MITOGEN-ACTIVATED PROTEIN KINASE KINASE KINASE 20-RELATED"/>
    <property type="match status" value="1"/>
</dbReference>
<dbReference type="InterPro" id="IPR000719">
    <property type="entry name" value="Prot_kinase_dom"/>
</dbReference>
<dbReference type="GO" id="GO:0005524">
    <property type="term" value="F:ATP binding"/>
    <property type="evidence" value="ECO:0007669"/>
    <property type="project" value="UniProtKB-UniRule"/>
</dbReference>
<keyword evidence="6" id="KW-1133">Transmembrane helix</keyword>
<feature type="domain" description="Protein kinase" evidence="7">
    <location>
        <begin position="13"/>
        <end position="270"/>
    </location>
</feature>
<dbReference type="PROSITE" id="PS50011">
    <property type="entry name" value="PROTEIN_KINASE_DOM"/>
    <property type="match status" value="1"/>
</dbReference>
<evidence type="ECO:0000313" key="8">
    <source>
        <dbReference type="EMBL" id="AOS95758.1"/>
    </source>
</evidence>
<evidence type="ECO:0000256" key="4">
    <source>
        <dbReference type="ARBA" id="ARBA00022840"/>
    </source>
</evidence>
<keyword evidence="4 5" id="KW-0067">ATP-binding</keyword>
<dbReference type="InterPro" id="IPR011990">
    <property type="entry name" value="TPR-like_helical_dom_sf"/>
</dbReference>
<dbReference type="EC" id="2.7.11.1" evidence="8"/>
<dbReference type="SMART" id="SM00220">
    <property type="entry name" value="S_TKc"/>
    <property type="match status" value="1"/>
</dbReference>
<evidence type="ECO:0000256" key="5">
    <source>
        <dbReference type="PROSITE-ProRule" id="PRU10141"/>
    </source>
</evidence>
<feature type="binding site" evidence="5">
    <location>
        <position position="42"/>
    </location>
    <ligand>
        <name>ATP</name>
        <dbReference type="ChEBI" id="CHEBI:30616"/>
    </ligand>
</feature>
<dbReference type="KEGG" id="micc:AUP74_00286"/>
<dbReference type="RefSeq" id="WP_069945990.1">
    <property type="nucleotide sequence ID" value="NZ_CP014143.1"/>
</dbReference>
<dbReference type="SMART" id="SM00028">
    <property type="entry name" value="TPR"/>
    <property type="match status" value="3"/>
</dbReference>
<dbReference type="Proteomes" id="UP000095672">
    <property type="component" value="Chromosome"/>
</dbReference>
<evidence type="ECO:0000256" key="6">
    <source>
        <dbReference type="SAM" id="Phobius"/>
    </source>
</evidence>
<keyword evidence="6" id="KW-0472">Membrane</keyword>
<dbReference type="InterPro" id="IPR008271">
    <property type="entry name" value="Ser/Thr_kinase_AS"/>
</dbReference>
<dbReference type="OrthoDB" id="9801841at2"/>
<dbReference type="AlphaFoldDB" id="A0A1C9W3N6"/>
<dbReference type="SUPFAM" id="SSF56112">
    <property type="entry name" value="Protein kinase-like (PK-like)"/>
    <property type="match status" value="1"/>
</dbReference>
<feature type="transmembrane region" description="Helical" evidence="6">
    <location>
        <begin position="309"/>
        <end position="329"/>
    </location>
</feature>
<name>A0A1C9W3N6_9GAMM</name>
<dbReference type="PROSITE" id="PS00107">
    <property type="entry name" value="PROTEIN_KINASE_ATP"/>
    <property type="match status" value="1"/>
</dbReference>
<dbReference type="PATRIC" id="fig|1769779.3.peg.283"/>
<dbReference type="CDD" id="cd14014">
    <property type="entry name" value="STKc_PknB_like"/>
    <property type="match status" value="1"/>
</dbReference>
<dbReference type="PROSITE" id="PS00108">
    <property type="entry name" value="PROTEIN_KINASE_ST"/>
    <property type="match status" value="1"/>
</dbReference>
<dbReference type="InterPro" id="IPR017441">
    <property type="entry name" value="Protein_kinase_ATP_BS"/>
</dbReference>
<evidence type="ECO:0000256" key="2">
    <source>
        <dbReference type="ARBA" id="ARBA00022741"/>
    </source>
</evidence>
<dbReference type="InterPro" id="IPR019734">
    <property type="entry name" value="TPR_rpt"/>
</dbReference>
<evidence type="ECO:0000256" key="3">
    <source>
        <dbReference type="ARBA" id="ARBA00022777"/>
    </source>
</evidence>
<evidence type="ECO:0000256" key="1">
    <source>
        <dbReference type="ARBA" id="ARBA00022679"/>
    </source>
</evidence>
<proteinExistence type="predicted"/>